<proteinExistence type="predicted"/>
<evidence type="ECO:0000313" key="2">
    <source>
        <dbReference type="WBParaSite" id="ALUE_0000419101-mRNA-1"/>
    </source>
</evidence>
<name>A0A0M3HQ72_ASCLU</name>
<reference evidence="2" key="1">
    <citation type="submission" date="2017-02" db="UniProtKB">
        <authorList>
            <consortium name="WormBaseParasite"/>
        </authorList>
    </citation>
    <scope>IDENTIFICATION</scope>
</reference>
<dbReference type="WBParaSite" id="ALUE_0000419101-mRNA-1">
    <property type="protein sequence ID" value="ALUE_0000419101-mRNA-1"/>
    <property type="gene ID" value="ALUE_0000419101"/>
</dbReference>
<dbReference type="Proteomes" id="UP000036681">
    <property type="component" value="Unplaced"/>
</dbReference>
<evidence type="ECO:0000313" key="1">
    <source>
        <dbReference type="Proteomes" id="UP000036681"/>
    </source>
</evidence>
<protein>
    <submittedName>
        <fullName evidence="2">Uncharacterized protein</fullName>
    </submittedName>
</protein>
<sequence length="75" mass="8442">MLRADENNSATYSLLKSIVYSDASPAYRNQSNSKEKSPYLCTLRRHRSLLTLRYAMPPTQYIGSLACAPNTLLKS</sequence>
<organism evidence="1 2">
    <name type="scientific">Ascaris lumbricoides</name>
    <name type="common">Giant roundworm</name>
    <dbReference type="NCBI Taxonomy" id="6252"/>
    <lineage>
        <taxon>Eukaryota</taxon>
        <taxon>Metazoa</taxon>
        <taxon>Ecdysozoa</taxon>
        <taxon>Nematoda</taxon>
        <taxon>Chromadorea</taxon>
        <taxon>Rhabditida</taxon>
        <taxon>Spirurina</taxon>
        <taxon>Ascaridomorpha</taxon>
        <taxon>Ascaridoidea</taxon>
        <taxon>Ascarididae</taxon>
        <taxon>Ascaris</taxon>
    </lineage>
</organism>
<dbReference type="AlphaFoldDB" id="A0A0M3HQ72"/>
<accession>A0A0M3HQ72</accession>
<keyword evidence="1" id="KW-1185">Reference proteome</keyword>